<dbReference type="Gene3D" id="1.10.510.10">
    <property type="entry name" value="Transferase(Phosphotransferase) domain 1"/>
    <property type="match status" value="1"/>
</dbReference>
<accession>A0A7J7MXK3</accession>
<dbReference type="AlphaFoldDB" id="A0A7J7MXK3"/>
<name>A0A7J7MXK3_9MAGN</name>
<dbReference type="EMBL" id="JACGCM010001193">
    <property type="protein sequence ID" value="KAF6159512.1"/>
    <property type="molecule type" value="Genomic_DNA"/>
</dbReference>
<dbReference type="Proteomes" id="UP000541444">
    <property type="component" value="Unassembled WGS sequence"/>
</dbReference>
<feature type="region of interest" description="Disordered" evidence="2">
    <location>
        <begin position="127"/>
        <end position="184"/>
    </location>
</feature>
<evidence type="ECO:0000256" key="2">
    <source>
        <dbReference type="SAM" id="MobiDB-lite"/>
    </source>
</evidence>
<dbReference type="PANTHER" id="PTHR47976">
    <property type="entry name" value="G-TYPE LECTIN S-RECEPTOR-LIKE SERINE/THREONINE-PROTEIN KINASE SD2-5"/>
    <property type="match status" value="1"/>
</dbReference>
<dbReference type="SUPFAM" id="SSF56112">
    <property type="entry name" value="Protein kinase-like (PK-like)"/>
    <property type="match status" value="2"/>
</dbReference>
<evidence type="ECO:0000256" key="1">
    <source>
        <dbReference type="ARBA" id="ARBA00022729"/>
    </source>
</evidence>
<gene>
    <name evidence="3" type="ORF">GIB67_032283</name>
</gene>
<comment type="caution">
    <text evidence="3">The sequence shown here is derived from an EMBL/GenBank/DDBJ whole genome shotgun (WGS) entry which is preliminary data.</text>
</comment>
<reference evidence="3 4" key="1">
    <citation type="journal article" date="2020" name="IScience">
        <title>Genome Sequencing of the Endangered Kingdonia uniflora (Circaeasteraceae, Ranunculales) Reveals Potential Mechanisms of Evolutionary Specialization.</title>
        <authorList>
            <person name="Sun Y."/>
            <person name="Deng T."/>
            <person name="Zhang A."/>
            <person name="Moore M.J."/>
            <person name="Landis J.B."/>
            <person name="Lin N."/>
            <person name="Zhang H."/>
            <person name="Zhang X."/>
            <person name="Huang J."/>
            <person name="Zhang X."/>
            <person name="Sun H."/>
            <person name="Wang H."/>
        </authorList>
    </citation>
    <scope>NUCLEOTIDE SEQUENCE [LARGE SCALE GENOMIC DNA]</scope>
    <source>
        <strain evidence="3">TB1705</strain>
        <tissue evidence="3">Leaf</tissue>
    </source>
</reference>
<sequence>MLSDKTRRTAYDYKRKLDNSIQQRVLTASRGPSAASQGPNAPFPAPTYALSPASSLYTSKPKTFWTRFTRLFTHKSKSTIDVDNDDTGRSRWLIIKGGVAMFQFWKDKLDNFQKEFRNEGKTRLKEILSPAENQPGNPTTIRGKANGMPGIRELLTKDRRRDRGKAEEESTSEDEGWIRSEEERGKGRGGFGAVFKGVLKDGFVVAVKWLDSTDQGEKEFSAEGTLGYIALEWQYSRITAKADIYNYGVVLVEVVSGMKSLDYSRPESDMHLLKLLERMVEEDCLFDIVDFESEDLHCAEEYIVRMIKLGIWCLNVDHTKRPSMSTMVKVLEGCMELEAEFGYQFLNVIPQTVPSTYVCLCV</sequence>
<dbReference type="InterPro" id="IPR011009">
    <property type="entry name" value="Kinase-like_dom_sf"/>
</dbReference>
<dbReference type="InterPro" id="IPR051343">
    <property type="entry name" value="G-type_lectin_kinases/EP1-like"/>
</dbReference>
<feature type="compositionally biased region" description="Basic and acidic residues" evidence="2">
    <location>
        <begin position="154"/>
        <end position="168"/>
    </location>
</feature>
<evidence type="ECO:0000313" key="3">
    <source>
        <dbReference type="EMBL" id="KAF6159512.1"/>
    </source>
</evidence>
<protein>
    <recommendedName>
        <fullName evidence="5">Protein kinase domain-containing protein</fullName>
    </recommendedName>
</protein>
<dbReference type="OrthoDB" id="4062651at2759"/>
<evidence type="ECO:0008006" key="5">
    <source>
        <dbReference type="Google" id="ProtNLM"/>
    </source>
</evidence>
<feature type="compositionally biased region" description="Polar residues" evidence="2">
    <location>
        <begin position="131"/>
        <end position="140"/>
    </location>
</feature>
<keyword evidence="4" id="KW-1185">Reference proteome</keyword>
<evidence type="ECO:0000313" key="4">
    <source>
        <dbReference type="Proteomes" id="UP000541444"/>
    </source>
</evidence>
<organism evidence="3 4">
    <name type="scientific">Kingdonia uniflora</name>
    <dbReference type="NCBI Taxonomy" id="39325"/>
    <lineage>
        <taxon>Eukaryota</taxon>
        <taxon>Viridiplantae</taxon>
        <taxon>Streptophyta</taxon>
        <taxon>Embryophyta</taxon>
        <taxon>Tracheophyta</taxon>
        <taxon>Spermatophyta</taxon>
        <taxon>Magnoliopsida</taxon>
        <taxon>Ranunculales</taxon>
        <taxon>Circaeasteraceae</taxon>
        <taxon>Kingdonia</taxon>
    </lineage>
</organism>
<keyword evidence="1" id="KW-0732">Signal</keyword>
<dbReference type="PANTHER" id="PTHR47976:SF66">
    <property type="entry name" value="G-TYPE LECTIN S-RECEPTOR-LIKE SERINE_THREONINE-PROTEIN KINASE SD2-5"/>
    <property type="match status" value="1"/>
</dbReference>
<proteinExistence type="predicted"/>